<dbReference type="Proteomes" id="UP000297245">
    <property type="component" value="Unassembled WGS sequence"/>
</dbReference>
<accession>A0A4S8LGA1</accession>
<sequence length="174" mass="20045">MNKQDRGVNHPLTRLFLIPHMHMHLVFSQSEGKAKAKSILNDFKTNKIPIKTCCLPVFLYCMKLYDPEKSKSGLLRGPLLVCAFRAMFMGTSSALDDKVSSKPSNAKLHGITQVTPELIAYVAAQVRFALCTQVSWRAKDKSFNLINFYYYILEIIKVKSKDNWRKNLLRFWNL</sequence>
<reference evidence="1 2" key="1">
    <citation type="journal article" date="2019" name="Nat. Ecol. Evol.">
        <title>Megaphylogeny resolves global patterns of mushroom evolution.</title>
        <authorList>
            <person name="Varga T."/>
            <person name="Krizsan K."/>
            <person name="Foldi C."/>
            <person name="Dima B."/>
            <person name="Sanchez-Garcia M."/>
            <person name="Sanchez-Ramirez S."/>
            <person name="Szollosi G.J."/>
            <person name="Szarkandi J.G."/>
            <person name="Papp V."/>
            <person name="Albert L."/>
            <person name="Andreopoulos W."/>
            <person name="Angelini C."/>
            <person name="Antonin V."/>
            <person name="Barry K.W."/>
            <person name="Bougher N.L."/>
            <person name="Buchanan P."/>
            <person name="Buyck B."/>
            <person name="Bense V."/>
            <person name="Catcheside P."/>
            <person name="Chovatia M."/>
            <person name="Cooper J."/>
            <person name="Damon W."/>
            <person name="Desjardin D."/>
            <person name="Finy P."/>
            <person name="Geml J."/>
            <person name="Haridas S."/>
            <person name="Hughes K."/>
            <person name="Justo A."/>
            <person name="Karasinski D."/>
            <person name="Kautmanova I."/>
            <person name="Kiss B."/>
            <person name="Kocsube S."/>
            <person name="Kotiranta H."/>
            <person name="LaButti K.M."/>
            <person name="Lechner B.E."/>
            <person name="Liimatainen K."/>
            <person name="Lipzen A."/>
            <person name="Lukacs Z."/>
            <person name="Mihaltcheva S."/>
            <person name="Morgado L.N."/>
            <person name="Niskanen T."/>
            <person name="Noordeloos M.E."/>
            <person name="Ohm R.A."/>
            <person name="Ortiz-Santana B."/>
            <person name="Ovrebo C."/>
            <person name="Racz N."/>
            <person name="Riley R."/>
            <person name="Savchenko A."/>
            <person name="Shiryaev A."/>
            <person name="Soop K."/>
            <person name="Spirin V."/>
            <person name="Szebenyi C."/>
            <person name="Tomsovsky M."/>
            <person name="Tulloss R.E."/>
            <person name="Uehling J."/>
            <person name="Grigoriev I.V."/>
            <person name="Vagvolgyi C."/>
            <person name="Papp T."/>
            <person name="Martin F.M."/>
            <person name="Miettinen O."/>
            <person name="Hibbett D.S."/>
            <person name="Nagy L.G."/>
        </authorList>
    </citation>
    <scope>NUCLEOTIDE SEQUENCE [LARGE SCALE GENOMIC DNA]</scope>
    <source>
        <strain evidence="1 2">CBS 962.96</strain>
    </source>
</reference>
<gene>
    <name evidence="1" type="ORF">K435DRAFT_762345</name>
</gene>
<keyword evidence="2" id="KW-1185">Reference proteome</keyword>
<dbReference type="OrthoDB" id="3220614at2759"/>
<dbReference type="AlphaFoldDB" id="A0A4S8LGA1"/>
<dbReference type="EMBL" id="ML179433">
    <property type="protein sequence ID" value="THU87840.1"/>
    <property type="molecule type" value="Genomic_DNA"/>
</dbReference>
<proteinExistence type="predicted"/>
<organism evidence="1 2">
    <name type="scientific">Dendrothele bispora (strain CBS 962.96)</name>
    <dbReference type="NCBI Taxonomy" id="1314807"/>
    <lineage>
        <taxon>Eukaryota</taxon>
        <taxon>Fungi</taxon>
        <taxon>Dikarya</taxon>
        <taxon>Basidiomycota</taxon>
        <taxon>Agaricomycotina</taxon>
        <taxon>Agaricomycetes</taxon>
        <taxon>Agaricomycetidae</taxon>
        <taxon>Agaricales</taxon>
        <taxon>Agaricales incertae sedis</taxon>
        <taxon>Dendrothele</taxon>
    </lineage>
</organism>
<evidence type="ECO:0000313" key="1">
    <source>
        <dbReference type="EMBL" id="THU87840.1"/>
    </source>
</evidence>
<name>A0A4S8LGA1_DENBC</name>
<evidence type="ECO:0000313" key="2">
    <source>
        <dbReference type="Proteomes" id="UP000297245"/>
    </source>
</evidence>
<protein>
    <submittedName>
        <fullName evidence="1">Uncharacterized protein</fullName>
    </submittedName>
</protein>
<dbReference type="InterPro" id="IPR046521">
    <property type="entry name" value="DUF6698"/>
</dbReference>
<dbReference type="Pfam" id="PF20414">
    <property type="entry name" value="DUF6698"/>
    <property type="match status" value="1"/>
</dbReference>